<dbReference type="EMBL" id="FUHW01000038">
    <property type="protein sequence ID" value="SJM68636.1"/>
    <property type="molecule type" value="Genomic_DNA"/>
</dbReference>
<feature type="domain" description="AB hydrolase-1" evidence="2">
    <location>
        <begin position="35"/>
        <end position="269"/>
    </location>
</feature>
<evidence type="ECO:0000256" key="1">
    <source>
        <dbReference type="SAM" id="MobiDB-lite"/>
    </source>
</evidence>
<dbReference type="Proteomes" id="UP000195913">
    <property type="component" value="Unassembled WGS sequence"/>
</dbReference>
<feature type="region of interest" description="Disordered" evidence="1">
    <location>
        <begin position="1"/>
        <end position="25"/>
    </location>
</feature>
<dbReference type="InterPro" id="IPR000073">
    <property type="entry name" value="AB_hydrolase_1"/>
</dbReference>
<protein>
    <submittedName>
        <fullName evidence="3">Hydrolase, alpha/beta fold family</fullName>
    </submittedName>
</protein>
<evidence type="ECO:0000313" key="4">
    <source>
        <dbReference type="Proteomes" id="UP000195913"/>
    </source>
</evidence>
<dbReference type="PANTHER" id="PTHR43798:SF6">
    <property type="entry name" value="HYDROLASE, PUTATIVE (AFU_ORTHOLOGUE AFUA_4G13070)-RELATED"/>
    <property type="match status" value="1"/>
</dbReference>
<keyword evidence="3" id="KW-0378">Hydrolase</keyword>
<reference evidence="3 4" key="1">
    <citation type="submission" date="2017-02" db="EMBL/GenBank/DDBJ databases">
        <authorList>
            <person name="Peterson S.W."/>
        </authorList>
    </citation>
    <scope>NUCLEOTIDE SEQUENCE [LARGE SCALE GENOMIC DNA]</scope>
    <source>
        <strain evidence="3 4">B Ar 00.02</strain>
    </source>
</reference>
<evidence type="ECO:0000313" key="3">
    <source>
        <dbReference type="EMBL" id="SJM68636.1"/>
    </source>
</evidence>
<dbReference type="SUPFAM" id="SSF53474">
    <property type="entry name" value="alpha/beta-Hydrolases"/>
    <property type="match status" value="1"/>
</dbReference>
<dbReference type="AlphaFoldDB" id="A0A1R4GKB7"/>
<sequence length="286" mass="31165">MRGAAAPDAVEPARSDGAITNPKPWIQRRGTGTPLVIIHGNGVDHRLLLPLDPCLATPGDWERIYLDLPGFGKTAALEEPGGLPELLHWLRGTISDLVGHEEFALLGNSLGGLLAGRIASMFGGQVLGLALLAPVVHPRQRDRRVPLRSILHRDPGFLQSLDPSDAHEFEQMTVYQSAESWAAFRDTALPGIRTADTAAGIRLARGYRLDDEVGPDTPPLTCPTLILTGRQDHIVGFEDQIGLLQRYPHATYMALDGAGHNVHLDQPGPVDILLKDWIRRIRQAAF</sequence>
<organism evidence="3 4">
    <name type="scientific">Arthrobacter rhombi</name>
    <dbReference type="NCBI Taxonomy" id="71253"/>
    <lineage>
        <taxon>Bacteria</taxon>
        <taxon>Bacillati</taxon>
        <taxon>Actinomycetota</taxon>
        <taxon>Actinomycetes</taxon>
        <taxon>Micrococcales</taxon>
        <taxon>Micrococcaceae</taxon>
        <taxon>Arthrobacter</taxon>
    </lineage>
</organism>
<accession>A0A1R4GKB7</accession>
<dbReference type="InterPro" id="IPR029058">
    <property type="entry name" value="AB_hydrolase_fold"/>
</dbReference>
<proteinExistence type="predicted"/>
<evidence type="ECO:0000259" key="2">
    <source>
        <dbReference type="Pfam" id="PF12697"/>
    </source>
</evidence>
<dbReference type="Pfam" id="PF12697">
    <property type="entry name" value="Abhydrolase_6"/>
    <property type="match status" value="1"/>
</dbReference>
<dbReference type="PANTHER" id="PTHR43798">
    <property type="entry name" value="MONOACYLGLYCEROL LIPASE"/>
    <property type="match status" value="1"/>
</dbReference>
<gene>
    <name evidence="3" type="ORF">FM101_11165</name>
</gene>
<keyword evidence="4" id="KW-1185">Reference proteome</keyword>
<dbReference type="Gene3D" id="3.40.50.1820">
    <property type="entry name" value="alpha/beta hydrolase"/>
    <property type="match status" value="1"/>
</dbReference>
<dbReference type="GO" id="GO:0016787">
    <property type="term" value="F:hydrolase activity"/>
    <property type="evidence" value="ECO:0007669"/>
    <property type="project" value="UniProtKB-KW"/>
</dbReference>
<name>A0A1R4GKB7_9MICC</name>
<dbReference type="PRINTS" id="PR00111">
    <property type="entry name" value="ABHYDROLASE"/>
</dbReference>
<dbReference type="InterPro" id="IPR050266">
    <property type="entry name" value="AB_hydrolase_sf"/>
</dbReference>
<dbReference type="RefSeq" id="WP_086999573.1">
    <property type="nucleotide sequence ID" value="NZ_FUHW01000038.1"/>
</dbReference>